<dbReference type="GO" id="GO:0005737">
    <property type="term" value="C:cytoplasm"/>
    <property type="evidence" value="ECO:0007669"/>
    <property type="project" value="TreeGrafter"/>
</dbReference>
<dbReference type="PANTHER" id="PTHR14217">
    <property type="entry name" value="INOSITOL-TETRAKISPHOSPHATE 1-KINASE"/>
    <property type="match status" value="1"/>
</dbReference>
<dbReference type="GO" id="GO:0005524">
    <property type="term" value="F:ATP binding"/>
    <property type="evidence" value="ECO:0007669"/>
    <property type="project" value="UniProtKB-KW"/>
</dbReference>
<feature type="domain" description="Inositol 1,3,4-trisphosphate 5/6-kinase ATP-grasp" evidence="11">
    <location>
        <begin position="149"/>
        <end position="195"/>
    </location>
</feature>
<name>A0A830D5N0_9LAMI</name>
<dbReference type="AlphaFoldDB" id="A0A830D5N0"/>
<evidence type="ECO:0000256" key="5">
    <source>
        <dbReference type="ARBA" id="ARBA00022679"/>
    </source>
</evidence>
<feature type="domain" description="Inositol 1,3,4-trisphosphate 5/6-kinase ATP-grasp" evidence="11">
    <location>
        <begin position="213"/>
        <end position="260"/>
    </location>
</feature>
<keyword evidence="5" id="KW-0808">Transferase</keyword>
<accession>A0A830D5N0</accession>
<dbReference type="Gene3D" id="3.30.1490.220">
    <property type="match status" value="1"/>
</dbReference>
<protein>
    <recommendedName>
        <fullName evidence="4">inositol-1,3,4-trisphosphate 5/6-kinase</fullName>
        <ecNumber evidence="4">2.7.1.159</ecNumber>
    </recommendedName>
</protein>
<evidence type="ECO:0000256" key="1">
    <source>
        <dbReference type="ARBA" id="ARBA00001946"/>
    </source>
</evidence>
<keyword evidence="8 12" id="KW-0418">Kinase</keyword>
<dbReference type="InterPro" id="IPR040464">
    <property type="entry name" value="InsP(3)kin_ATP-grasp"/>
</dbReference>
<evidence type="ECO:0000259" key="11">
    <source>
        <dbReference type="Pfam" id="PF05770"/>
    </source>
</evidence>
<sequence length="372" mass="42163">MLWFIGNVASVVVPAGLGKYFVLSRMVQSGNETSGLVADDVNKVKQASESSLLHFKTTRFYEFRVVKYLMKFGHDCEFWIMNGSHWEELRDEIAAKRHEMNPKGTYCFPSSIGVLELEMMDKAKLGRSEYNLILYGSLTYNLSTYAVSVVKPLVVDGSAKSHELFLAYDQFSLSELEAPVVLQEFVNHGIVYSVSVKVSLDATLTPWLRLIDLQLGLRLFNVDLIRQSGTEDLYYIIDINHFPGFGKMPEYEHVFTDFLLSHAKQVETQLLLEDLIEAIGTATDFLEGIYKNRCKKRHFHGGSRTAVKNNGTTFYAVPKPLFDDLMDVYGNSVEDDVIDLVRNLIRHFHHRPNDLSPFAPSDHGDDEEAAAT</sequence>
<dbReference type="OrthoDB" id="25308at2759"/>
<organism evidence="12 13">
    <name type="scientific">Phtheirospermum japonicum</name>
    <dbReference type="NCBI Taxonomy" id="374723"/>
    <lineage>
        <taxon>Eukaryota</taxon>
        <taxon>Viridiplantae</taxon>
        <taxon>Streptophyta</taxon>
        <taxon>Embryophyta</taxon>
        <taxon>Tracheophyta</taxon>
        <taxon>Spermatophyta</taxon>
        <taxon>Magnoliopsida</taxon>
        <taxon>eudicotyledons</taxon>
        <taxon>Gunneridae</taxon>
        <taxon>Pentapetalae</taxon>
        <taxon>asterids</taxon>
        <taxon>lamiids</taxon>
        <taxon>Lamiales</taxon>
        <taxon>Orobanchaceae</taxon>
        <taxon>Orobanchaceae incertae sedis</taxon>
        <taxon>Phtheirospermum</taxon>
    </lineage>
</organism>
<proteinExistence type="inferred from homology"/>
<evidence type="ECO:0000313" key="12">
    <source>
        <dbReference type="EMBL" id="GFQ07391.1"/>
    </source>
</evidence>
<comment type="similarity">
    <text evidence="2">Belongs to the ITPK1 family.</text>
</comment>
<dbReference type="EC" id="2.7.1.159" evidence="4"/>
<evidence type="ECO:0000256" key="10">
    <source>
        <dbReference type="ARBA" id="ARBA00022842"/>
    </source>
</evidence>
<dbReference type="PANTHER" id="PTHR14217:SF39">
    <property type="entry name" value="INOSITOL-TETRAKISPHOSPHATE 1-KINASE 3"/>
    <property type="match status" value="1"/>
</dbReference>
<dbReference type="GO" id="GO:0032957">
    <property type="term" value="P:inositol trisphosphate metabolic process"/>
    <property type="evidence" value="ECO:0007669"/>
    <property type="project" value="InterPro"/>
</dbReference>
<evidence type="ECO:0000256" key="8">
    <source>
        <dbReference type="ARBA" id="ARBA00022777"/>
    </source>
</evidence>
<evidence type="ECO:0000256" key="9">
    <source>
        <dbReference type="ARBA" id="ARBA00022840"/>
    </source>
</evidence>
<dbReference type="GO" id="GO:0047325">
    <property type="term" value="F:inositol-3,4,5,6-tetrakisphosphate 1-kinase activity"/>
    <property type="evidence" value="ECO:0007669"/>
    <property type="project" value="InterPro"/>
</dbReference>
<dbReference type="GO" id="GO:0052726">
    <property type="term" value="F:inositol-1,3,4-trisphosphate 5-kinase activity"/>
    <property type="evidence" value="ECO:0007669"/>
    <property type="project" value="InterPro"/>
</dbReference>
<comment type="cofactor">
    <cofactor evidence="1">
        <name>Mg(2+)</name>
        <dbReference type="ChEBI" id="CHEBI:18420"/>
    </cofactor>
</comment>
<dbReference type="Proteomes" id="UP000653305">
    <property type="component" value="Unassembled WGS sequence"/>
</dbReference>
<keyword evidence="13" id="KW-1185">Reference proteome</keyword>
<dbReference type="Gene3D" id="3.30.470.20">
    <property type="entry name" value="ATP-grasp fold, B domain"/>
    <property type="match status" value="1"/>
</dbReference>
<evidence type="ECO:0000256" key="7">
    <source>
        <dbReference type="ARBA" id="ARBA00022741"/>
    </source>
</evidence>
<dbReference type="GO" id="GO:0000287">
    <property type="term" value="F:magnesium ion binding"/>
    <property type="evidence" value="ECO:0007669"/>
    <property type="project" value="InterPro"/>
</dbReference>
<dbReference type="GO" id="GO:0052725">
    <property type="term" value="F:inositol-1,3,4-trisphosphate 6-kinase activity"/>
    <property type="evidence" value="ECO:0007669"/>
    <property type="project" value="InterPro"/>
</dbReference>
<reference evidence="12" key="1">
    <citation type="submission" date="2020-07" db="EMBL/GenBank/DDBJ databases">
        <title>Ethylene signaling mediates host invasion by parasitic plants.</title>
        <authorList>
            <person name="Yoshida S."/>
        </authorList>
    </citation>
    <scope>NUCLEOTIDE SEQUENCE</scope>
    <source>
        <strain evidence="12">Okayama</strain>
    </source>
</reference>
<evidence type="ECO:0000256" key="6">
    <source>
        <dbReference type="ARBA" id="ARBA00022723"/>
    </source>
</evidence>
<evidence type="ECO:0000256" key="2">
    <source>
        <dbReference type="ARBA" id="ARBA00009601"/>
    </source>
</evidence>
<keyword evidence="7" id="KW-0547">Nucleotide-binding</keyword>
<evidence type="ECO:0000256" key="4">
    <source>
        <dbReference type="ARBA" id="ARBA00012017"/>
    </source>
</evidence>
<evidence type="ECO:0000313" key="13">
    <source>
        <dbReference type="Proteomes" id="UP000653305"/>
    </source>
</evidence>
<dbReference type="InterPro" id="IPR008656">
    <property type="entry name" value="Inositol_tetrakis-P_1-kinase"/>
</dbReference>
<evidence type="ECO:0000256" key="3">
    <source>
        <dbReference type="ARBA" id="ARBA00011245"/>
    </source>
</evidence>
<keyword evidence="6" id="KW-0479">Metal-binding</keyword>
<comment type="subunit">
    <text evidence="3">Monomer.</text>
</comment>
<gene>
    <name evidence="12" type="ORF">PHJA_002883200</name>
</gene>
<keyword evidence="9" id="KW-0067">ATP-binding</keyword>
<comment type="caution">
    <text evidence="12">The sequence shown here is derived from an EMBL/GenBank/DDBJ whole genome shotgun (WGS) entry which is preliminary data.</text>
</comment>
<dbReference type="EMBL" id="BMAC01001487">
    <property type="protein sequence ID" value="GFQ07391.1"/>
    <property type="molecule type" value="Genomic_DNA"/>
</dbReference>
<keyword evidence="10" id="KW-0460">Magnesium</keyword>
<dbReference type="Pfam" id="PF05770">
    <property type="entry name" value="Ins134_P3_kin"/>
    <property type="match status" value="2"/>
</dbReference>